<organism evidence="3 4">
    <name type="scientific">Mucuna pruriens</name>
    <name type="common">Velvet bean</name>
    <name type="synonym">Dolichos pruriens</name>
    <dbReference type="NCBI Taxonomy" id="157652"/>
    <lineage>
        <taxon>Eukaryota</taxon>
        <taxon>Viridiplantae</taxon>
        <taxon>Streptophyta</taxon>
        <taxon>Embryophyta</taxon>
        <taxon>Tracheophyta</taxon>
        <taxon>Spermatophyta</taxon>
        <taxon>Magnoliopsida</taxon>
        <taxon>eudicotyledons</taxon>
        <taxon>Gunneridae</taxon>
        <taxon>Pentapetalae</taxon>
        <taxon>rosids</taxon>
        <taxon>fabids</taxon>
        <taxon>Fabales</taxon>
        <taxon>Fabaceae</taxon>
        <taxon>Papilionoideae</taxon>
        <taxon>50 kb inversion clade</taxon>
        <taxon>NPAAA clade</taxon>
        <taxon>indigoferoid/millettioid clade</taxon>
        <taxon>Phaseoleae</taxon>
        <taxon>Mucuna</taxon>
    </lineage>
</organism>
<dbReference type="EMBL" id="QJKJ01000540">
    <property type="protein sequence ID" value="RDY12038.1"/>
    <property type="molecule type" value="Genomic_DNA"/>
</dbReference>
<dbReference type="OrthoDB" id="1934635at2759"/>
<name>A0A371IAG4_MUCPR</name>
<keyword evidence="4" id="KW-1185">Reference proteome</keyword>
<dbReference type="Proteomes" id="UP000257109">
    <property type="component" value="Unassembled WGS sequence"/>
</dbReference>
<gene>
    <name evidence="3" type="ORF">CR513_03219</name>
</gene>
<dbReference type="AlphaFoldDB" id="A0A371IAG4"/>
<comment type="caution">
    <text evidence="3">The sequence shown here is derived from an EMBL/GenBank/DDBJ whole genome shotgun (WGS) entry which is preliminary data.</text>
</comment>
<evidence type="ECO:0000256" key="2">
    <source>
        <dbReference type="SAM" id="SignalP"/>
    </source>
</evidence>
<proteinExistence type="predicted"/>
<keyword evidence="2" id="KW-0732">Signal</keyword>
<feature type="region of interest" description="Disordered" evidence="1">
    <location>
        <begin position="61"/>
        <end position="91"/>
    </location>
</feature>
<evidence type="ECO:0000256" key="1">
    <source>
        <dbReference type="SAM" id="MobiDB-lite"/>
    </source>
</evidence>
<accession>A0A371IAG4</accession>
<evidence type="ECO:0000313" key="4">
    <source>
        <dbReference type="Proteomes" id="UP000257109"/>
    </source>
</evidence>
<reference evidence="3" key="1">
    <citation type="submission" date="2018-05" db="EMBL/GenBank/DDBJ databases">
        <title>Draft genome of Mucuna pruriens seed.</title>
        <authorList>
            <person name="Nnadi N.E."/>
            <person name="Vos R."/>
            <person name="Hasami M.H."/>
            <person name="Devisetty U.K."/>
            <person name="Aguiy J.C."/>
        </authorList>
    </citation>
    <scope>NUCLEOTIDE SEQUENCE [LARGE SCALE GENOMIC DNA]</scope>
    <source>
        <strain evidence="3">JCA_2017</strain>
    </source>
</reference>
<protein>
    <submittedName>
        <fullName evidence="3">Uncharacterized protein</fullName>
    </submittedName>
</protein>
<feature type="non-terminal residue" evidence="3">
    <location>
        <position position="1"/>
    </location>
</feature>
<feature type="signal peptide" evidence="2">
    <location>
        <begin position="1"/>
        <end position="25"/>
    </location>
</feature>
<evidence type="ECO:0000313" key="3">
    <source>
        <dbReference type="EMBL" id="RDY12038.1"/>
    </source>
</evidence>
<sequence length="140" mass="16861">MTFKTKFELFEWLVMLVILYEYFHAIDEPCLVDAYEKMQKKEDKSNGGRRRSSWFSMRERHEGDVRMEKNRKEERRERHDRRGGEPRKEELDMSNSFDLHGCKVVRLVTLEFCGDALVWGTQVLEEIRSVKKDLVRVEET</sequence>
<feature type="chain" id="PRO_5016796003" evidence="2">
    <location>
        <begin position="26"/>
        <end position="140"/>
    </location>
</feature>